<dbReference type="Gene3D" id="1.10.630.10">
    <property type="entry name" value="Cytochrome P450"/>
    <property type="match status" value="1"/>
</dbReference>
<evidence type="ECO:0000313" key="13">
    <source>
        <dbReference type="Proteomes" id="UP000467840"/>
    </source>
</evidence>
<gene>
    <name evidence="12" type="ORF">GH714_006457</name>
</gene>
<keyword evidence="10" id="KW-0503">Monooxygenase</keyword>
<dbReference type="GO" id="GO:0016705">
    <property type="term" value="F:oxidoreductase activity, acting on paired donors, with incorporation or reduction of molecular oxygen"/>
    <property type="evidence" value="ECO:0007669"/>
    <property type="project" value="InterPro"/>
</dbReference>
<organism evidence="12 13">
    <name type="scientific">Hevea brasiliensis</name>
    <name type="common">Para rubber tree</name>
    <name type="synonym">Siphonia brasiliensis</name>
    <dbReference type="NCBI Taxonomy" id="3981"/>
    <lineage>
        <taxon>Eukaryota</taxon>
        <taxon>Viridiplantae</taxon>
        <taxon>Streptophyta</taxon>
        <taxon>Embryophyta</taxon>
        <taxon>Tracheophyta</taxon>
        <taxon>Spermatophyta</taxon>
        <taxon>Magnoliopsida</taxon>
        <taxon>eudicotyledons</taxon>
        <taxon>Gunneridae</taxon>
        <taxon>Pentapetalae</taxon>
        <taxon>rosids</taxon>
        <taxon>fabids</taxon>
        <taxon>Malpighiales</taxon>
        <taxon>Euphorbiaceae</taxon>
        <taxon>Crotonoideae</taxon>
        <taxon>Micrandreae</taxon>
        <taxon>Hevea</taxon>
    </lineage>
</organism>
<evidence type="ECO:0000256" key="2">
    <source>
        <dbReference type="ARBA" id="ARBA00004167"/>
    </source>
</evidence>
<dbReference type="GO" id="GO:0004497">
    <property type="term" value="F:monooxygenase activity"/>
    <property type="evidence" value="ECO:0007669"/>
    <property type="project" value="UniProtKB-KW"/>
</dbReference>
<dbReference type="GO" id="GO:0005506">
    <property type="term" value="F:iron ion binding"/>
    <property type="evidence" value="ECO:0007669"/>
    <property type="project" value="InterPro"/>
</dbReference>
<dbReference type="PANTHER" id="PTHR47955">
    <property type="entry name" value="CYTOCHROME P450 FAMILY 71 PROTEIN"/>
    <property type="match status" value="1"/>
</dbReference>
<protein>
    <recommendedName>
        <fullName evidence="14">Cytochrome P450</fullName>
    </recommendedName>
</protein>
<evidence type="ECO:0000256" key="11">
    <source>
        <dbReference type="ARBA" id="ARBA00023136"/>
    </source>
</evidence>
<name>A0A6A6MB14_HEVBR</name>
<comment type="similarity">
    <text evidence="3">Belongs to the cytochrome P450 family.</text>
</comment>
<evidence type="ECO:0000256" key="7">
    <source>
        <dbReference type="ARBA" id="ARBA00022989"/>
    </source>
</evidence>
<keyword evidence="4" id="KW-0349">Heme</keyword>
<comment type="subcellular location">
    <subcellularLocation>
        <location evidence="2">Membrane</location>
        <topology evidence="2">Single-pass membrane protein</topology>
    </subcellularLocation>
</comment>
<evidence type="ECO:0000256" key="10">
    <source>
        <dbReference type="ARBA" id="ARBA00023033"/>
    </source>
</evidence>
<dbReference type="GO" id="GO:0020037">
    <property type="term" value="F:heme binding"/>
    <property type="evidence" value="ECO:0007669"/>
    <property type="project" value="InterPro"/>
</dbReference>
<dbReference type="PANTHER" id="PTHR47955:SF22">
    <property type="entry name" value="CYTOCHROME P450 83B1-LIKE"/>
    <property type="match status" value="1"/>
</dbReference>
<evidence type="ECO:0000256" key="3">
    <source>
        <dbReference type="ARBA" id="ARBA00010617"/>
    </source>
</evidence>
<evidence type="ECO:0000256" key="9">
    <source>
        <dbReference type="ARBA" id="ARBA00023004"/>
    </source>
</evidence>
<evidence type="ECO:0000256" key="6">
    <source>
        <dbReference type="ARBA" id="ARBA00022723"/>
    </source>
</evidence>
<dbReference type="EMBL" id="JAAGAX010000006">
    <property type="protein sequence ID" value="KAF2310077.1"/>
    <property type="molecule type" value="Genomic_DNA"/>
</dbReference>
<evidence type="ECO:0000256" key="5">
    <source>
        <dbReference type="ARBA" id="ARBA00022692"/>
    </source>
</evidence>
<keyword evidence="7" id="KW-1133">Transmembrane helix</keyword>
<evidence type="ECO:0000256" key="4">
    <source>
        <dbReference type="ARBA" id="ARBA00022617"/>
    </source>
</evidence>
<evidence type="ECO:0000313" key="12">
    <source>
        <dbReference type="EMBL" id="KAF2310077.1"/>
    </source>
</evidence>
<evidence type="ECO:0000256" key="1">
    <source>
        <dbReference type="ARBA" id="ARBA00001971"/>
    </source>
</evidence>
<proteinExistence type="inferred from homology"/>
<comment type="cofactor">
    <cofactor evidence="1">
        <name>heme</name>
        <dbReference type="ChEBI" id="CHEBI:30413"/>
    </cofactor>
</comment>
<keyword evidence="8" id="KW-0560">Oxidoreductase</keyword>
<keyword evidence="6" id="KW-0479">Metal-binding</keyword>
<dbReference type="GO" id="GO:0016020">
    <property type="term" value="C:membrane"/>
    <property type="evidence" value="ECO:0007669"/>
    <property type="project" value="UniProtKB-SubCell"/>
</dbReference>
<keyword evidence="5" id="KW-0812">Transmembrane</keyword>
<dbReference type="SUPFAM" id="SSF48264">
    <property type="entry name" value="Cytochrome P450"/>
    <property type="match status" value="1"/>
</dbReference>
<keyword evidence="13" id="KW-1185">Reference proteome</keyword>
<dbReference type="AlphaFoldDB" id="A0A6A6MB14"/>
<comment type="caution">
    <text evidence="12">The sequence shown here is derived from an EMBL/GenBank/DDBJ whole genome shotgun (WGS) entry which is preliminary data.</text>
</comment>
<keyword evidence="11" id="KW-0472">Membrane</keyword>
<dbReference type="InterPro" id="IPR036396">
    <property type="entry name" value="Cyt_P450_sf"/>
</dbReference>
<evidence type="ECO:0000256" key="8">
    <source>
        <dbReference type="ARBA" id="ARBA00023002"/>
    </source>
</evidence>
<evidence type="ECO:0008006" key="14">
    <source>
        <dbReference type="Google" id="ProtNLM"/>
    </source>
</evidence>
<reference evidence="12 13" key="1">
    <citation type="journal article" date="2020" name="Mol. Plant">
        <title>The Chromosome-Based Rubber Tree Genome Provides New Insights into Spurge Genome Evolution and Rubber Biosynthesis.</title>
        <authorList>
            <person name="Liu J."/>
            <person name="Shi C."/>
            <person name="Shi C.C."/>
            <person name="Li W."/>
            <person name="Zhang Q.J."/>
            <person name="Zhang Y."/>
            <person name="Li K."/>
            <person name="Lu H.F."/>
            <person name="Shi C."/>
            <person name="Zhu S.T."/>
            <person name="Xiao Z.Y."/>
            <person name="Nan H."/>
            <person name="Yue Y."/>
            <person name="Zhu X.G."/>
            <person name="Wu Y."/>
            <person name="Hong X.N."/>
            <person name="Fan G.Y."/>
            <person name="Tong Y."/>
            <person name="Zhang D."/>
            <person name="Mao C.L."/>
            <person name="Liu Y.L."/>
            <person name="Hao S.J."/>
            <person name="Liu W.Q."/>
            <person name="Lv M.Q."/>
            <person name="Zhang H.B."/>
            <person name="Liu Y."/>
            <person name="Hu-Tang G.R."/>
            <person name="Wang J.P."/>
            <person name="Wang J.H."/>
            <person name="Sun Y.H."/>
            <person name="Ni S.B."/>
            <person name="Chen W.B."/>
            <person name="Zhang X.C."/>
            <person name="Jiao Y.N."/>
            <person name="Eichler E.E."/>
            <person name="Li G.H."/>
            <person name="Liu X."/>
            <person name="Gao L.Z."/>
        </authorList>
    </citation>
    <scope>NUCLEOTIDE SEQUENCE [LARGE SCALE GENOMIC DNA]</scope>
    <source>
        <strain evidence="13">cv. GT1</strain>
        <tissue evidence="12">Leaf</tissue>
    </source>
</reference>
<keyword evidence="9" id="KW-0408">Iron</keyword>
<dbReference type="Proteomes" id="UP000467840">
    <property type="component" value="Chromosome 14"/>
</dbReference>
<accession>A0A6A6MB14</accession>
<sequence>MRYEEDGVENSRFQELLKETQALFTSFFVSDYYPFLGFIDKFTGLFHRLEKNFKEFDIFYDQVIQEHLDPSRSKPEKEDILDVLLQLWKNRSFKVDLTFDHIKAVLMISLRDLVFRGGVSSDELYGEEELLPGIVKADMLGEAEVKGDFGDTSAATVVWAMTFLMKNSIAIKKAQEEVRHLVGKKGFVDKDDT</sequence>